<evidence type="ECO:0000259" key="3">
    <source>
        <dbReference type="PROSITE" id="PS50010"/>
    </source>
</evidence>
<name>L8H7H1_ACACF</name>
<reference evidence="4 5" key="1">
    <citation type="journal article" date="2013" name="Genome Biol.">
        <title>Genome of Acanthamoeba castellanii highlights extensive lateral gene transfer and early evolution of tyrosine kinase signaling.</title>
        <authorList>
            <person name="Clarke M."/>
            <person name="Lohan A.J."/>
            <person name="Liu B."/>
            <person name="Lagkouvardos I."/>
            <person name="Roy S."/>
            <person name="Zafar N."/>
            <person name="Bertelli C."/>
            <person name="Schilde C."/>
            <person name="Kianianmomeni A."/>
            <person name="Burglin T.R."/>
            <person name="Frech C."/>
            <person name="Turcotte B."/>
            <person name="Kopec K.O."/>
            <person name="Synnott J.M."/>
            <person name="Choo C."/>
            <person name="Paponov I."/>
            <person name="Finkler A."/>
            <person name="Soon Heng Tan C."/>
            <person name="Hutchins A.P."/>
            <person name="Weinmeier T."/>
            <person name="Rattei T."/>
            <person name="Chu J.S."/>
            <person name="Gimenez G."/>
            <person name="Irimia M."/>
            <person name="Rigden D.J."/>
            <person name="Fitzpatrick D.A."/>
            <person name="Lorenzo-Morales J."/>
            <person name="Bateman A."/>
            <person name="Chiu C.H."/>
            <person name="Tang P."/>
            <person name="Hegemann P."/>
            <person name="Fromm H."/>
            <person name="Raoult D."/>
            <person name="Greub G."/>
            <person name="Miranda-Saavedra D."/>
            <person name="Chen N."/>
            <person name="Nash P."/>
            <person name="Ginger M.L."/>
            <person name="Horn M."/>
            <person name="Schaap P."/>
            <person name="Caler L."/>
            <person name="Loftus B."/>
        </authorList>
    </citation>
    <scope>NUCLEOTIDE SEQUENCE [LARGE SCALE GENOMIC DNA]</scope>
    <source>
        <strain evidence="4 5">Neff</strain>
    </source>
</reference>
<feature type="domain" description="PH" evidence="2">
    <location>
        <begin position="288"/>
        <end position="409"/>
    </location>
</feature>
<dbReference type="PROSITE" id="PS50003">
    <property type="entry name" value="PH_DOMAIN"/>
    <property type="match status" value="1"/>
</dbReference>
<feature type="domain" description="DH" evidence="3">
    <location>
        <begin position="74"/>
        <end position="261"/>
    </location>
</feature>
<evidence type="ECO:0000313" key="4">
    <source>
        <dbReference type="EMBL" id="ELR21172.1"/>
    </source>
</evidence>
<dbReference type="AlphaFoldDB" id="L8H7H1"/>
<dbReference type="InterPro" id="IPR000219">
    <property type="entry name" value="DH_dom"/>
</dbReference>
<dbReference type="SUPFAM" id="SSF50729">
    <property type="entry name" value="PH domain-like"/>
    <property type="match status" value="1"/>
</dbReference>
<dbReference type="GeneID" id="14922052"/>
<sequence>MLIDYNFKHGTLLLLRLLPTESNPMKGSASAMTPLSMSFGSAITEQPPHPVLDRSRDSSTPSPCSLAALSAKELCSKAANELLTTERTYLSSLTTLIKVYVVPLQEQPFWTNSNAKKENSKSLFTILESIHAFHRHLLDQLEALMATYTYETQLGHVLVQMMPFLKLYSEYCSRYDKCTAELKKIFSSVIATRWLENCLNNDACHNLNIYAFLIMPVQRIPRYKMLIDLLIKHTPPDHGDYENLLQAQKKIVDVAQWVDSYKSNNDMMAELSGKIVGMGVPLMQAGRKFIFQGQLSKKPSSGKSGATTVRWFFLFSDVLIYAQEKKKAFVYKGSINLFPAKFNLCVEDLPLTPTFFFFTAPKAHNDRLNNTTEKLSFQIVGKRKVLLVLIARTQQDKDNWMRELNNVLNTEDSAKSGGTPLPPLPRHSHHG</sequence>
<dbReference type="Proteomes" id="UP000011083">
    <property type="component" value="Unassembled WGS sequence"/>
</dbReference>
<dbReference type="InterPro" id="IPR011993">
    <property type="entry name" value="PH-like_dom_sf"/>
</dbReference>
<dbReference type="Pfam" id="PF00169">
    <property type="entry name" value="PH"/>
    <property type="match status" value="1"/>
</dbReference>
<proteinExistence type="predicted"/>
<dbReference type="SUPFAM" id="SSF48065">
    <property type="entry name" value="DBL homology domain (DH-domain)"/>
    <property type="match status" value="1"/>
</dbReference>
<dbReference type="InterPro" id="IPR035899">
    <property type="entry name" value="DBL_dom_sf"/>
</dbReference>
<dbReference type="InterPro" id="IPR001849">
    <property type="entry name" value="PH_domain"/>
</dbReference>
<dbReference type="GO" id="GO:0005737">
    <property type="term" value="C:cytoplasm"/>
    <property type="evidence" value="ECO:0007669"/>
    <property type="project" value="TreeGrafter"/>
</dbReference>
<dbReference type="OrthoDB" id="20319at2759"/>
<evidence type="ECO:0000313" key="5">
    <source>
        <dbReference type="Proteomes" id="UP000011083"/>
    </source>
</evidence>
<keyword evidence="5" id="KW-1185">Reference proteome</keyword>
<dbReference type="OMA" id="SEREQWR"/>
<dbReference type="InterPro" id="IPR051092">
    <property type="entry name" value="FYVE_RhoGEF_PH"/>
</dbReference>
<dbReference type="PANTHER" id="PTHR12673">
    <property type="entry name" value="FACIOGENITAL DYSPLASIA PROTEIN"/>
    <property type="match status" value="1"/>
</dbReference>
<dbReference type="KEGG" id="acan:ACA1_284510"/>
<dbReference type="RefSeq" id="XP_004344915.1">
    <property type="nucleotide sequence ID" value="XM_004344865.1"/>
</dbReference>
<accession>L8H7H1</accession>
<dbReference type="Pfam" id="PF00621">
    <property type="entry name" value="RhoGEF"/>
    <property type="match status" value="1"/>
</dbReference>
<evidence type="ECO:0000259" key="2">
    <source>
        <dbReference type="PROSITE" id="PS50003"/>
    </source>
</evidence>
<organism evidence="4 5">
    <name type="scientific">Acanthamoeba castellanii (strain ATCC 30010 / Neff)</name>
    <dbReference type="NCBI Taxonomy" id="1257118"/>
    <lineage>
        <taxon>Eukaryota</taxon>
        <taxon>Amoebozoa</taxon>
        <taxon>Discosea</taxon>
        <taxon>Longamoebia</taxon>
        <taxon>Centramoebida</taxon>
        <taxon>Acanthamoebidae</taxon>
        <taxon>Acanthamoeba</taxon>
    </lineage>
</organism>
<protein>
    <submittedName>
        <fullName evidence="4">RhoGEF domain containing protein</fullName>
    </submittedName>
</protein>
<gene>
    <name evidence="4" type="ORF">ACA1_284510</name>
</gene>
<dbReference type="GO" id="GO:0005085">
    <property type="term" value="F:guanyl-nucleotide exchange factor activity"/>
    <property type="evidence" value="ECO:0007669"/>
    <property type="project" value="InterPro"/>
</dbReference>
<dbReference type="PROSITE" id="PS50010">
    <property type="entry name" value="DH_2"/>
    <property type="match status" value="1"/>
</dbReference>
<dbReference type="Gene3D" id="1.20.900.10">
    <property type="entry name" value="Dbl homology (DH) domain"/>
    <property type="match status" value="1"/>
</dbReference>
<dbReference type="PANTHER" id="PTHR12673:SF159">
    <property type="entry name" value="LD03170P"/>
    <property type="match status" value="1"/>
</dbReference>
<dbReference type="CDD" id="cd00160">
    <property type="entry name" value="RhoGEF"/>
    <property type="match status" value="1"/>
</dbReference>
<dbReference type="SMART" id="SM00233">
    <property type="entry name" value="PH"/>
    <property type="match status" value="1"/>
</dbReference>
<dbReference type="SMART" id="SM00325">
    <property type="entry name" value="RhoGEF"/>
    <property type="match status" value="1"/>
</dbReference>
<dbReference type="EMBL" id="KB007908">
    <property type="protein sequence ID" value="ELR21172.1"/>
    <property type="molecule type" value="Genomic_DNA"/>
</dbReference>
<feature type="region of interest" description="Disordered" evidence="1">
    <location>
        <begin position="409"/>
        <end position="431"/>
    </location>
</feature>
<dbReference type="Gene3D" id="2.30.29.30">
    <property type="entry name" value="Pleckstrin-homology domain (PH domain)/Phosphotyrosine-binding domain (PTB)"/>
    <property type="match status" value="1"/>
</dbReference>
<dbReference type="VEuPathDB" id="AmoebaDB:ACA1_284510"/>
<evidence type="ECO:0000256" key="1">
    <source>
        <dbReference type="SAM" id="MobiDB-lite"/>
    </source>
</evidence>